<feature type="region of interest" description="Disordered" evidence="1">
    <location>
        <begin position="237"/>
        <end position="311"/>
    </location>
</feature>
<dbReference type="InterPro" id="IPR021136">
    <property type="entry name" value="Flagellar_hook_control-like_C"/>
</dbReference>
<proteinExistence type="predicted"/>
<gene>
    <name evidence="3" type="ORF">NP165_08940</name>
</gene>
<dbReference type="PANTHER" id="PTHR37533:SF2">
    <property type="entry name" value="FLAGELLAR HOOK-LENGTH CONTROL PROTEIN"/>
    <property type="match status" value="1"/>
</dbReference>
<feature type="compositionally biased region" description="Polar residues" evidence="1">
    <location>
        <begin position="1"/>
        <end position="14"/>
    </location>
</feature>
<dbReference type="EMBL" id="CP102096">
    <property type="protein sequence ID" value="UUM29839.1"/>
    <property type="molecule type" value="Genomic_DNA"/>
</dbReference>
<feature type="region of interest" description="Disordered" evidence="1">
    <location>
        <begin position="1"/>
        <end position="26"/>
    </location>
</feature>
<keyword evidence="3" id="KW-0282">Flagellum</keyword>
<feature type="region of interest" description="Disordered" evidence="1">
    <location>
        <begin position="337"/>
        <end position="373"/>
    </location>
</feature>
<dbReference type="PANTHER" id="PTHR37533">
    <property type="entry name" value="FLAGELLAR HOOK-LENGTH CONTROL PROTEIN"/>
    <property type="match status" value="1"/>
</dbReference>
<feature type="compositionally biased region" description="Low complexity" evidence="1">
    <location>
        <begin position="555"/>
        <end position="583"/>
    </location>
</feature>
<dbReference type="InterPro" id="IPR038610">
    <property type="entry name" value="FliK-like_C_sf"/>
</dbReference>
<evidence type="ECO:0000259" key="2">
    <source>
        <dbReference type="Pfam" id="PF02120"/>
    </source>
</evidence>
<evidence type="ECO:0000256" key="1">
    <source>
        <dbReference type="SAM" id="MobiDB-lite"/>
    </source>
</evidence>
<evidence type="ECO:0000313" key="3">
    <source>
        <dbReference type="EMBL" id="UUM29839.1"/>
    </source>
</evidence>
<dbReference type="RefSeq" id="WP_257083628.1">
    <property type="nucleotide sequence ID" value="NZ_CP102096.1"/>
</dbReference>
<reference evidence="3" key="1">
    <citation type="submission" date="2022-07" db="EMBL/GenBank/DDBJ databases">
        <title>Complete genome of Vibrio japonicus strain JCM 31412T and phylogenomic assessment of the Nereis clade of the genus Vibrio.</title>
        <authorList>
            <person name="Shlafstein M.D."/>
            <person name="Emsley S.A."/>
            <person name="Ushijima B."/>
            <person name="Videau P."/>
            <person name="Saw J.H."/>
        </authorList>
    </citation>
    <scope>NUCLEOTIDE SEQUENCE</scope>
    <source>
        <strain evidence="3">JCM 31412</strain>
    </source>
</reference>
<feature type="region of interest" description="Disordered" evidence="1">
    <location>
        <begin position="423"/>
        <end position="445"/>
    </location>
</feature>
<accession>A0ABY5LG21</accession>
<sequence>MNIIPSVSTDNPKVTKSAGENAEVNVDGDAAPAEGFLSKLVALVKGSGGEEPKPLVATTNASPEAISESENAESKSTESKIKDTEKPSDIQASESTTDELLAKSAKSKPLNDESDAGQSEKQSASKAELIVSDSQEVLKRLNDANNALQPKSGKALPQQSDADPVVMQTVDGEKGKDNAKLPVKGSEVPSETDSIPESAKRFIQSEDVVVDAVHKTSSEALPESEAKITTQALVAASSNLSDEKMTESSRQLSDEETTEVKNKTGQEQTLDIAAPQPAETQTVKTTQLGKDADQGGVAKLDDEQETDSNAQAIPWAVNNVESASQEVITQPSVEVASKAAPSASTAAVQVTSQSPTPAHATQVTPQSHAASSLLQAETPDVAVTPQLVNTSVSAPVTAAASEQALLKTAMGAKAAATLAGAFTEKPESERGSESSFAHQLAQAAGVQQSVSTTGQPRVEQANTQIPLQLSREMASDEVAERVQMMLSKNLKNIDIRLDPPELGRMQIRMNMNGDGATVHFTVANQQARDALEQSMPRLREMLAQQGVQLGDTSVQQQSGNQQQNRYATNQQSQSGQGSSNQSGIGEENLEADINLDLNVATKRDGISYYA</sequence>
<name>A0ABY5LG21_9VIBR</name>
<feature type="domain" description="Flagellar hook-length control protein-like C-terminal" evidence="2">
    <location>
        <begin position="480"/>
        <end position="563"/>
    </location>
</feature>
<feature type="compositionally biased region" description="Basic and acidic residues" evidence="1">
    <location>
        <begin position="72"/>
        <end position="88"/>
    </location>
</feature>
<feature type="region of interest" description="Disordered" evidence="1">
    <location>
        <begin position="550"/>
        <end position="584"/>
    </location>
</feature>
<dbReference type="Gene3D" id="3.30.750.140">
    <property type="match status" value="1"/>
</dbReference>
<feature type="region of interest" description="Disordered" evidence="1">
    <location>
        <begin position="47"/>
        <end position="198"/>
    </location>
</feature>
<feature type="compositionally biased region" description="Polar residues" evidence="1">
    <location>
        <begin position="355"/>
        <end position="373"/>
    </location>
</feature>
<keyword evidence="3" id="KW-0969">Cilium</keyword>
<feature type="compositionally biased region" description="Polar residues" evidence="1">
    <location>
        <begin position="116"/>
        <end position="125"/>
    </location>
</feature>
<dbReference type="CDD" id="cd17470">
    <property type="entry name" value="T3SS_Flik_C"/>
    <property type="match status" value="1"/>
</dbReference>
<feature type="compositionally biased region" description="Low complexity" evidence="1">
    <location>
        <begin position="337"/>
        <end position="354"/>
    </location>
</feature>
<evidence type="ECO:0000313" key="4">
    <source>
        <dbReference type="Proteomes" id="UP001058602"/>
    </source>
</evidence>
<dbReference type="Pfam" id="PF02120">
    <property type="entry name" value="Flg_hook"/>
    <property type="match status" value="1"/>
</dbReference>
<dbReference type="InterPro" id="IPR052563">
    <property type="entry name" value="FliK"/>
</dbReference>
<keyword evidence="3" id="KW-0966">Cell projection</keyword>
<dbReference type="Proteomes" id="UP001058602">
    <property type="component" value="Chromosome 1"/>
</dbReference>
<organism evidence="3 4">
    <name type="scientific">Vibrio japonicus</name>
    <dbReference type="NCBI Taxonomy" id="1824638"/>
    <lineage>
        <taxon>Bacteria</taxon>
        <taxon>Pseudomonadati</taxon>
        <taxon>Pseudomonadota</taxon>
        <taxon>Gammaproteobacteria</taxon>
        <taxon>Vibrionales</taxon>
        <taxon>Vibrionaceae</taxon>
        <taxon>Vibrio</taxon>
    </lineage>
</organism>
<keyword evidence="4" id="KW-1185">Reference proteome</keyword>
<feature type="compositionally biased region" description="Polar residues" evidence="1">
    <location>
        <begin position="278"/>
        <end position="288"/>
    </location>
</feature>
<protein>
    <submittedName>
        <fullName evidence="3">Flagellar hook-length control protein FliK</fullName>
    </submittedName>
</protein>